<keyword evidence="3" id="KW-1185">Reference proteome</keyword>
<protein>
    <submittedName>
        <fullName evidence="2">Unplaced genomic scaffold SPHSTscaffold_169, whole genome shotgun sequence</fullName>
    </submittedName>
</protein>
<evidence type="ECO:0000256" key="1">
    <source>
        <dbReference type="SAM" id="MobiDB-lite"/>
    </source>
</evidence>
<evidence type="ECO:0000313" key="3">
    <source>
        <dbReference type="Proteomes" id="UP000054279"/>
    </source>
</evidence>
<dbReference type="OrthoDB" id="6511194at2759"/>
<proteinExistence type="predicted"/>
<feature type="non-terminal residue" evidence="2">
    <location>
        <position position="1"/>
    </location>
</feature>
<dbReference type="EMBL" id="KN837244">
    <property type="protein sequence ID" value="KIJ31364.1"/>
    <property type="molecule type" value="Genomic_DNA"/>
</dbReference>
<evidence type="ECO:0000313" key="2">
    <source>
        <dbReference type="EMBL" id="KIJ31364.1"/>
    </source>
</evidence>
<sequence>HKLEWQYGKKHNGMYIDGHEREDVVTYHVEGGQFHIILVTHDESTFYANDRRKTTWGHSSDKAVPQPKRYNTVVSLSSHRD</sequence>
<gene>
    <name evidence="2" type="ORF">M422DRAFT_186136</name>
</gene>
<name>A0A0C9UA01_SPHS4</name>
<dbReference type="AlphaFoldDB" id="A0A0C9UA01"/>
<accession>A0A0C9UA01</accession>
<feature type="compositionally biased region" description="Polar residues" evidence="1">
    <location>
        <begin position="72"/>
        <end position="81"/>
    </location>
</feature>
<dbReference type="Proteomes" id="UP000054279">
    <property type="component" value="Unassembled WGS sequence"/>
</dbReference>
<feature type="region of interest" description="Disordered" evidence="1">
    <location>
        <begin position="55"/>
        <end position="81"/>
    </location>
</feature>
<organism evidence="2 3">
    <name type="scientific">Sphaerobolus stellatus (strain SS14)</name>
    <dbReference type="NCBI Taxonomy" id="990650"/>
    <lineage>
        <taxon>Eukaryota</taxon>
        <taxon>Fungi</taxon>
        <taxon>Dikarya</taxon>
        <taxon>Basidiomycota</taxon>
        <taxon>Agaricomycotina</taxon>
        <taxon>Agaricomycetes</taxon>
        <taxon>Phallomycetidae</taxon>
        <taxon>Geastrales</taxon>
        <taxon>Sphaerobolaceae</taxon>
        <taxon>Sphaerobolus</taxon>
    </lineage>
</organism>
<reference evidence="2 3" key="1">
    <citation type="submission" date="2014-06" db="EMBL/GenBank/DDBJ databases">
        <title>Evolutionary Origins and Diversification of the Mycorrhizal Mutualists.</title>
        <authorList>
            <consortium name="DOE Joint Genome Institute"/>
            <consortium name="Mycorrhizal Genomics Consortium"/>
            <person name="Kohler A."/>
            <person name="Kuo A."/>
            <person name="Nagy L.G."/>
            <person name="Floudas D."/>
            <person name="Copeland A."/>
            <person name="Barry K.W."/>
            <person name="Cichocki N."/>
            <person name="Veneault-Fourrey C."/>
            <person name="LaButti K."/>
            <person name="Lindquist E.A."/>
            <person name="Lipzen A."/>
            <person name="Lundell T."/>
            <person name="Morin E."/>
            <person name="Murat C."/>
            <person name="Riley R."/>
            <person name="Ohm R."/>
            <person name="Sun H."/>
            <person name="Tunlid A."/>
            <person name="Henrissat B."/>
            <person name="Grigoriev I.V."/>
            <person name="Hibbett D.S."/>
            <person name="Martin F."/>
        </authorList>
    </citation>
    <scope>NUCLEOTIDE SEQUENCE [LARGE SCALE GENOMIC DNA]</scope>
    <source>
        <strain evidence="2 3">SS14</strain>
    </source>
</reference>
<dbReference type="HOGENOM" id="CLU_2580484_0_0_1"/>